<dbReference type="AlphaFoldDB" id="A0A6G1HUL9"/>
<dbReference type="OrthoDB" id="3183782at2759"/>
<evidence type="ECO:0000256" key="2">
    <source>
        <dbReference type="SAM" id="SignalP"/>
    </source>
</evidence>
<protein>
    <recommendedName>
        <fullName evidence="3">EthD domain-containing protein</fullName>
    </recommendedName>
</protein>
<dbReference type="InterPro" id="IPR011008">
    <property type="entry name" value="Dimeric_a/b-barrel"/>
</dbReference>
<organism evidence="4 5">
    <name type="scientific">Trichodelitschia bisporula</name>
    <dbReference type="NCBI Taxonomy" id="703511"/>
    <lineage>
        <taxon>Eukaryota</taxon>
        <taxon>Fungi</taxon>
        <taxon>Dikarya</taxon>
        <taxon>Ascomycota</taxon>
        <taxon>Pezizomycotina</taxon>
        <taxon>Dothideomycetes</taxon>
        <taxon>Dothideomycetes incertae sedis</taxon>
        <taxon>Phaeotrichales</taxon>
        <taxon>Phaeotrichaceae</taxon>
        <taxon>Trichodelitschia</taxon>
    </lineage>
</organism>
<dbReference type="SUPFAM" id="SSF54909">
    <property type="entry name" value="Dimeric alpha+beta barrel"/>
    <property type="match status" value="1"/>
</dbReference>
<feature type="signal peptide" evidence="2">
    <location>
        <begin position="1"/>
        <end position="18"/>
    </location>
</feature>
<feature type="domain" description="EthD" evidence="3">
    <location>
        <begin position="38"/>
        <end position="133"/>
    </location>
</feature>
<evidence type="ECO:0000313" key="4">
    <source>
        <dbReference type="EMBL" id="KAF2399758.1"/>
    </source>
</evidence>
<dbReference type="Pfam" id="PF07110">
    <property type="entry name" value="EthD"/>
    <property type="match status" value="1"/>
</dbReference>
<dbReference type="GO" id="GO:0016491">
    <property type="term" value="F:oxidoreductase activity"/>
    <property type="evidence" value="ECO:0007669"/>
    <property type="project" value="InterPro"/>
</dbReference>
<evidence type="ECO:0000256" key="1">
    <source>
        <dbReference type="ARBA" id="ARBA00005986"/>
    </source>
</evidence>
<keyword evidence="2" id="KW-0732">Signal</keyword>
<evidence type="ECO:0000259" key="3">
    <source>
        <dbReference type="Pfam" id="PF07110"/>
    </source>
</evidence>
<accession>A0A6G1HUL9</accession>
<dbReference type="EMBL" id="ML996696">
    <property type="protein sequence ID" value="KAF2399758.1"/>
    <property type="molecule type" value="Genomic_DNA"/>
</dbReference>
<keyword evidence="5" id="KW-1185">Reference proteome</keyword>
<proteinExistence type="inferred from homology"/>
<feature type="chain" id="PRO_5026262257" description="EthD domain-containing protein" evidence="2">
    <location>
        <begin position="19"/>
        <end position="177"/>
    </location>
</feature>
<sequence length="177" mass="19953">MHISKALLPLALAGAVLGYTVPASTPLYRVSIYYKRLPNLTEEAFLDHWHKIHGPLCAPWLVKYGVADYQQFHTPSLQRAEFAADSNRTFSAPVPFDGEAAFLVADWRRFMSGFNDPYYMDVIRPDEEKFADEKDALGIGQSALVMALVTRPNYIVKDGKIVVPVSAEVEEKWAQYN</sequence>
<gene>
    <name evidence="4" type="ORF">EJ06DRAFT_556880</name>
</gene>
<reference evidence="4" key="1">
    <citation type="journal article" date="2020" name="Stud. Mycol.">
        <title>101 Dothideomycetes genomes: a test case for predicting lifestyles and emergence of pathogens.</title>
        <authorList>
            <person name="Haridas S."/>
            <person name="Albert R."/>
            <person name="Binder M."/>
            <person name="Bloem J."/>
            <person name="Labutti K."/>
            <person name="Salamov A."/>
            <person name="Andreopoulos B."/>
            <person name="Baker S."/>
            <person name="Barry K."/>
            <person name="Bills G."/>
            <person name="Bluhm B."/>
            <person name="Cannon C."/>
            <person name="Castanera R."/>
            <person name="Culley D."/>
            <person name="Daum C."/>
            <person name="Ezra D."/>
            <person name="Gonzalez J."/>
            <person name="Henrissat B."/>
            <person name="Kuo A."/>
            <person name="Liang C."/>
            <person name="Lipzen A."/>
            <person name="Lutzoni F."/>
            <person name="Magnuson J."/>
            <person name="Mondo S."/>
            <person name="Nolan M."/>
            <person name="Ohm R."/>
            <person name="Pangilinan J."/>
            <person name="Park H.-J."/>
            <person name="Ramirez L."/>
            <person name="Alfaro M."/>
            <person name="Sun H."/>
            <person name="Tritt A."/>
            <person name="Yoshinaga Y."/>
            <person name="Zwiers L.-H."/>
            <person name="Turgeon B."/>
            <person name="Goodwin S."/>
            <person name="Spatafora J."/>
            <person name="Crous P."/>
            <person name="Grigoriev I."/>
        </authorList>
    </citation>
    <scope>NUCLEOTIDE SEQUENCE</scope>
    <source>
        <strain evidence="4">CBS 262.69</strain>
    </source>
</reference>
<name>A0A6G1HUL9_9PEZI</name>
<dbReference type="Gene3D" id="3.30.70.100">
    <property type="match status" value="1"/>
</dbReference>
<dbReference type="Proteomes" id="UP000799640">
    <property type="component" value="Unassembled WGS sequence"/>
</dbReference>
<evidence type="ECO:0000313" key="5">
    <source>
        <dbReference type="Proteomes" id="UP000799640"/>
    </source>
</evidence>
<dbReference type="InterPro" id="IPR009799">
    <property type="entry name" value="EthD_dom"/>
</dbReference>
<comment type="similarity">
    <text evidence="1">Belongs to the tpcK family.</text>
</comment>